<dbReference type="Proteomes" id="UP000261082">
    <property type="component" value="Unassembled WGS sequence"/>
</dbReference>
<dbReference type="Gene3D" id="2.60.120.1130">
    <property type="match status" value="1"/>
</dbReference>
<comment type="caution">
    <text evidence="2">The sequence shown here is derived from an EMBL/GenBank/DDBJ whole genome shotgun (WGS) entry which is preliminary data.</text>
</comment>
<dbReference type="EMBL" id="QVID01000002">
    <property type="protein sequence ID" value="RFN57871.1"/>
    <property type="molecule type" value="Genomic_DNA"/>
</dbReference>
<accession>A0A3E1Q6X1</accession>
<keyword evidence="1" id="KW-0732">Signal</keyword>
<evidence type="ECO:0000313" key="2">
    <source>
        <dbReference type="EMBL" id="RFN57871.1"/>
    </source>
</evidence>
<feature type="chain" id="PRO_5017683012" evidence="1">
    <location>
        <begin position="23"/>
        <end position="723"/>
    </location>
</feature>
<evidence type="ECO:0000256" key="1">
    <source>
        <dbReference type="SAM" id="SignalP"/>
    </source>
</evidence>
<dbReference type="OrthoDB" id="1153981at2"/>
<sequence>MKQNYFLSLLFMVISLATTAQTKEEIELNNRFWSNDSKKNITEIPEKWQNESAVILFYEEGYTYTNNGKKMYNPSFFHQRLKLQDRAAVDNFSEFKYKKDEQVGAGFYNFLQEKSTVGIKIIKPNGDEKILDISSEKITQDEENKIAIPGLEVGDILDIYIYEDDFLRSNTGIHYYEPVEKILSTDYPILYRKLSLEVENDYFLNMESFNGAPKIVEEETDKRATRKYVLEASDIEKSEFPRWFYPFDVLPSLKFQVTFALKSINENNAEVFLSDDDAERKADVTKEEIQEYYGERFSADSRRYVRDVVDYLEDKGITDKREQIIQGLYYIRHMSFNRFIELYLARENEIRYYAEPCDSGFVVLDEDRFVTYMAGLAKQLEIDYDVIVTTPDFNGSLENLLIRSNVVWGIRFNFTEPLYLFSLTPHIQPEYFPSYLEGVNVYKMNVKRDRKLENVKVDKLPLTTAKENKSVENIDISFSTDFKNIKVKRELQFSGHFKTENLSTHLFFGDFLDEEFDRYGTKHFYHCKKRQRNNDEEAQTKMNSLMDSYRERKETYLEELSSNVFDVEVKDYSSEVIEASRYSNDPLIVKDQFSINDEFIKRAGPNYIVEVGKFIGGQVQIKDDEIERNVGVYLDFAKTYEYVVNIDIPEGYEVVGLDKLQKNVTNNTGIFKSSAVIENGALVYTTTKTYSKRKYTEEEWDSMLPWLKTAYDFSQEKVMFKKV</sequence>
<evidence type="ECO:0000313" key="3">
    <source>
        <dbReference type="Proteomes" id="UP000261082"/>
    </source>
</evidence>
<feature type="signal peptide" evidence="1">
    <location>
        <begin position="1"/>
        <end position="22"/>
    </location>
</feature>
<keyword evidence="3" id="KW-1185">Reference proteome</keyword>
<organism evidence="2 3">
    <name type="scientific">Marixanthomonas ophiurae</name>
    <dbReference type="NCBI Taxonomy" id="387659"/>
    <lineage>
        <taxon>Bacteria</taxon>
        <taxon>Pseudomonadati</taxon>
        <taxon>Bacteroidota</taxon>
        <taxon>Flavobacteriia</taxon>
        <taxon>Flavobacteriales</taxon>
        <taxon>Flavobacteriaceae</taxon>
        <taxon>Marixanthomonas</taxon>
    </lineage>
</organism>
<gene>
    <name evidence="2" type="ORF">DZ858_11540</name>
</gene>
<dbReference type="RefSeq" id="WP_117159820.1">
    <property type="nucleotide sequence ID" value="NZ_QVID01000002.1"/>
</dbReference>
<dbReference type="Gene3D" id="2.60.40.3140">
    <property type="match status" value="1"/>
</dbReference>
<dbReference type="AlphaFoldDB" id="A0A3E1Q6X1"/>
<proteinExistence type="predicted"/>
<reference evidence="2 3" key="1">
    <citation type="journal article" date="2007" name="Int. J. Syst. Evol. Microbiol.">
        <title>Marixanthomonas ophiurae gen. nov., sp. nov., a marine bacterium of the family Flavobacteriaceae isolated from a deep-sea brittle star.</title>
        <authorList>
            <person name="Romanenko L.A."/>
            <person name="Uchino M."/>
            <person name="Frolova G.M."/>
            <person name="Mikhailov V.V."/>
        </authorList>
    </citation>
    <scope>NUCLEOTIDE SEQUENCE [LARGE SCALE GENOMIC DNA]</scope>
    <source>
        <strain evidence="2 3">KMM 3046</strain>
    </source>
</reference>
<name>A0A3E1Q6X1_9FLAO</name>
<protein>
    <submittedName>
        <fullName evidence="2">DUF3857 domain-containing protein</fullName>
    </submittedName>
</protein>